<dbReference type="AlphaFoldDB" id="A0A5N7BZP3"/>
<accession>A0A5N6G7F8</accession>
<dbReference type="EMBL" id="ML735295">
    <property type="protein sequence ID" value="KAE8387304.1"/>
    <property type="molecule type" value="Genomic_DNA"/>
</dbReference>
<dbReference type="Proteomes" id="UP000326877">
    <property type="component" value="Unassembled WGS sequence"/>
</dbReference>
<reference evidence="1" key="1">
    <citation type="submission" date="2019-04" db="EMBL/GenBank/DDBJ databases">
        <title>Friends and foes A comparative genomics studyof 23 Aspergillus species from section Flavi.</title>
        <authorList>
            <consortium name="DOE Joint Genome Institute"/>
            <person name="Kjaerbolling I."/>
            <person name="Vesth T."/>
            <person name="Frisvad J.C."/>
            <person name="Nybo J.L."/>
            <person name="Theobald S."/>
            <person name="Kildgaard S."/>
            <person name="Isbrandt T."/>
            <person name="Kuo A."/>
            <person name="Sato A."/>
            <person name="Lyhne E.K."/>
            <person name="Kogle M.E."/>
            <person name="Wiebenga A."/>
            <person name="Kun R.S."/>
            <person name="Lubbers R.J."/>
            <person name="Makela M.R."/>
            <person name="Barry K."/>
            <person name="Chovatia M."/>
            <person name="Clum A."/>
            <person name="Daum C."/>
            <person name="Haridas S."/>
            <person name="He G."/>
            <person name="LaButti K."/>
            <person name="Lipzen A."/>
            <person name="Mondo S."/>
            <person name="Riley R."/>
            <person name="Salamov A."/>
            <person name="Simmons B.A."/>
            <person name="Magnuson J.K."/>
            <person name="Henrissat B."/>
            <person name="Mortensen U.H."/>
            <person name="Larsen T.O."/>
            <person name="Devries R.P."/>
            <person name="Grigoriev I.V."/>
            <person name="Machida M."/>
            <person name="Baker S.E."/>
            <person name="Andersen M.R."/>
        </authorList>
    </citation>
    <scope>NUCLEOTIDE SEQUENCE [LARGE SCALE GENOMIC DNA]</scope>
    <source>
        <strain evidence="1">IBT 14317</strain>
    </source>
</reference>
<name>A0A5N7BZP3_PETAA</name>
<gene>
    <name evidence="1" type="ORF">BDV23DRAFT_161435</name>
</gene>
<organism evidence="1">
    <name type="scientific">Petromyces alliaceus</name>
    <name type="common">Aspergillus alliaceus</name>
    <dbReference type="NCBI Taxonomy" id="209559"/>
    <lineage>
        <taxon>Eukaryota</taxon>
        <taxon>Fungi</taxon>
        <taxon>Dikarya</taxon>
        <taxon>Ascomycota</taxon>
        <taxon>Pezizomycotina</taxon>
        <taxon>Eurotiomycetes</taxon>
        <taxon>Eurotiomycetidae</taxon>
        <taxon>Eurotiales</taxon>
        <taxon>Aspergillaceae</taxon>
        <taxon>Aspergillus</taxon>
        <taxon>Aspergillus subgen. Circumdati</taxon>
    </lineage>
</organism>
<accession>A0A5N7BZP3</accession>
<proteinExistence type="predicted"/>
<sequence>MANMDLGFSIFSREPSFGFIILLVGLAAIGCGVALAFLPVDISLDDAPMAKRRIRRSFSQGLPAI</sequence>
<protein>
    <submittedName>
        <fullName evidence="1">Uncharacterized protein</fullName>
    </submittedName>
</protein>
<evidence type="ECO:0000313" key="1">
    <source>
        <dbReference type="EMBL" id="KAE8387304.1"/>
    </source>
</evidence>
<dbReference type="OrthoDB" id="10504330at2759"/>